<feature type="compositionally biased region" description="Low complexity" evidence="8">
    <location>
        <begin position="911"/>
        <end position="929"/>
    </location>
</feature>
<keyword evidence="11" id="KW-1185">Reference proteome</keyword>
<feature type="region of interest" description="Disordered" evidence="8">
    <location>
        <begin position="895"/>
        <end position="935"/>
    </location>
</feature>
<evidence type="ECO:0000256" key="2">
    <source>
        <dbReference type="ARBA" id="ARBA00022679"/>
    </source>
</evidence>
<feature type="compositionally biased region" description="Pro residues" evidence="8">
    <location>
        <begin position="897"/>
        <end position="906"/>
    </location>
</feature>
<dbReference type="GO" id="GO:0016740">
    <property type="term" value="F:transferase activity"/>
    <property type="evidence" value="ECO:0007669"/>
    <property type="project" value="UniProtKB-KW"/>
</dbReference>
<dbReference type="SUPFAM" id="SSF57850">
    <property type="entry name" value="RING/U-box"/>
    <property type="match status" value="1"/>
</dbReference>
<dbReference type="SMART" id="SM00647">
    <property type="entry name" value="IBR"/>
    <property type="match status" value="2"/>
</dbReference>
<proteinExistence type="predicted"/>
<organism evidence="10 11">
    <name type="scientific">Microbotryum silenes-dioicae</name>
    <dbReference type="NCBI Taxonomy" id="796604"/>
    <lineage>
        <taxon>Eukaryota</taxon>
        <taxon>Fungi</taxon>
        <taxon>Dikarya</taxon>
        <taxon>Basidiomycota</taxon>
        <taxon>Pucciniomycotina</taxon>
        <taxon>Microbotryomycetes</taxon>
        <taxon>Microbotryales</taxon>
        <taxon>Microbotryaceae</taxon>
        <taxon>Microbotryum</taxon>
    </lineage>
</organism>
<dbReference type="GO" id="GO:0008270">
    <property type="term" value="F:zinc ion binding"/>
    <property type="evidence" value="ECO:0007669"/>
    <property type="project" value="UniProtKB-KW"/>
</dbReference>
<dbReference type="PANTHER" id="PTHR22770:SF47">
    <property type="entry name" value="E3 UBIQUITIN-PROTEIN LIGASE RNF216"/>
    <property type="match status" value="1"/>
</dbReference>
<name>A0A2X0P9M0_9BASI</name>
<feature type="region of interest" description="Disordered" evidence="8">
    <location>
        <begin position="353"/>
        <end position="421"/>
    </location>
</feature>
<evidence type="ECO:0000256" key="6">
    <source>
        <dbReference type="ARBA" id="ARBA00022786"/>
    </source>
</evidence>
<dbReference type="InterPro" id="IPR051628">
    <property type="entry name" value="LUBAC_E3_Ligases"/>
</dbReference>
<dbReference type="CDD" id="cd16630">
    <property type="entry name" value="RING-HC_RBR_RNF216"/>
    <property type="match status" value="1"/>
</dbReference>
<dbReference type="InterPro" id="IPR044066">
    <property type="entry name" value="TRIAD_supradom"/>
</dbReference>
<dbReference type="Proteomes" id="UP000249464">
    <property type="component" value="Unassembled WGS sequence"/>
</dbReference>
<protein>
    <submittedName>
        <fullName evidence="10">BQ5605_C007g04613 protein</fullName>
    </submittedName>
</protein>
<dbReference type="CDD" id="cd20339">
    <property type="entry name" value="BRcat_RBR_RNF216"/>
    <property type="match status" value="1"/>
</dbReference>
<evidence type="ECO:0000259" key="9">
    <source>
        <dbReference type="PROSITE" id="PS51873"/>
    </source>
</evidence>
<dbReference type="EMBL" id="FQNC01000045">
    <property type="protein sequence ID" value="SGY61855.1"/>
    <property type="molecule type" value="Genomic_DNA"/>
</dbReference>
<gene>
    <name evidence="10" type="primary">BQ5605_C007g04613</name>
    <name evidence="10" type="ORF">BQ5605_C007G04613</name>
</gene>
<feature type="compositionally biased region" description="Basic and acidic residues" evidence="8">
    <location>
        <begin position="305"/>
        <end position="329"/>
    </location>
</feature>
<evidence type="ECO:0000313" key="11">
    <source>
        <dbReference type="Proteomes" id="UP000249464"/>
    </source>
</evidence>
<dbReference type="InterPro" id="IPR047545">
    <property type="entry name" value="BRcat_RBR_RNF216"/>
</dbReference>
<keyword evidence="4" id="KW-0677">Repeat</keyword>
<comment type="pathway">
    <text evidence="1">Protein modification; protein ubiquitination.</text>
</comment>
<evidence type="ECO:0000256" key="7">
    <source>
        <dbReference type="ARBA" id="ARBA00022833"/>
    </source>
</evidence>
<sequence length="935" mass="105079">MKARVGHDSQLTRHATHLPARGSSPQHERVWGVGNRGAVMAPLKTDQPRQSAQLEPLTPHRSRTEINNGQAQAQAQQQSSLLDMKDEVSLVLAVGRRRARESRVMLFHLLLERAALASPILSSIQGAHTIEFVLSPTLRLGATQLFRIVRDKRKRAPVQYDQILDAAWARMIKDETTAGTLEVANMDAHRRAQFMLYCDLMPLYKKTLRRPHVYGPSSLIGQNEGYDDFNDDLPPGATTWALLHDRFRHHDVKKDDNSDVELEDPDGMRIKWVPPTKDKGKKRAIELDHPEGPPRKKTFSNNVPPRDDKEKGKGKSKAKDKGKGKARERDVEPEILYLSDDDWMGERYTFIPHKARPAKPGPAAGGQGSAPRAKARPFHPDEDEWDSSPPPRSPSPDRAARRPAPPSAPVGAAPGPSRDKDPEQLEKAALEMILAVIPDVEPQYARSLYRQALYGQSVDHIVEKLLTEPYPKVVVGAKTNEHKRKRDVAEDEDEDDMIDSKGYLNIETRAWPSLLYQQAAQGYLLDDFPLMRRADIMRVYKNECKCFYAPTYIKLQAAMKQNDRERGFTLLKKLTTRKHYNGYGAENVEDERTWVMRYVDRDAIRKRREEEIAWQEKKEIEEEIKSGAFFECGCCFGDTAFSRIATCSEGCQFCRDCATQNVNTQIGMRKCVIPCMSVDGCAAIFRDSELERFLPSTTLAALEKIRQEKEVDLAELEGLEKCPFCSFACIIDNPNEKLFHCISDACRNVSCRSCKRKDHLPRTCEEEAAAEEKINSVHKVEEAMSEALIRKCPNTRCGEPYIKEDGCNKMTCPSCRTMSCFICGKIVSGYEHFKNAGFANAPKGPDANATCLLWDDHKTRTFQEVEAARATAAAEVLNANPNIDKEALKKLADKAPPIDPRYPVPHLPVQARPAHAAPVPNVAAPAPRGARGKAR</sequence>
<keyword evidence="7" id="KW-0862">Zinc</keyword>
<dbReference type="STRING" id="796604.A0A2X0P9M0"/>
<dbReference type="CDD" id="cd20353">
    <property type="entry name" value="Rcat_RBR_RNF216"/>
    <property type="match status" value="1"/>
</dbReference>
<feature type="region of interest" description="Disordered" evidence="8">
    <location>
        <begin position="253"/>
        <end position="329"/>
    </location>
</feature>
<dbReference type="PROSITE" id="PS51873">
    <property type="entry name" value="TRIAD"/>
    <property type="match status" value="1"/>
</dbReference>
<dbReference type="InterPro" id="IPR047546">
    <property type="entry name" value="Rcat_RBR_RNF216"/>
</dbReference>
<dbReference type="InterPro" id="IPR002867">
    <property type="entry name" value="IBR_dom"/>
</dbReference>
<feature type="region of interest" description="Disordered" evidence="8">
    <location>
        <begin position="1"/>
        <end position="29"/>
    </location>
</feature>
<feature type="compositionally biased region" description="Basic and acidic residues" evidence="8">
    <location>
        <begin position="283"/>
        <end position="294"/>
    </location>
</feature>
<dbReference type="PANTHER" id="PTHR22770">
    <property type="entry name" value="UBIQUITIN CONJUGATING ENZYME 7 INTERACTING PROTEIN-RELATED"/>
    <property type="match status" value="1"/>
</dbReference>
<dbReference type="AlphaFoldDB" id="A0A2X0P9M0"/>
<evidence type="ECO:0000256" key="8">
    <source>
        <dbReference type="SAM" id="MobiDB-lite"/>
    </source>
</evidence>
<feature type="domain" description="RING-type" evidence="9">
    <location>
        <begin position="628"/>
        <end position="843"/>
    </location>
</feature>
<evidence type="ECO:0000256" key="1">
    <source>
        <dbReference type="ARBA" id="ARBA00004906"/>
    </source>
</evidence>
<dbReference type="Pfam" id="PF26200">
    <property type="entry name" value="Rcat_RNF216"/>
    <property type="match status" value="1"/>
</dbReference>
<evidence type="ECO:0000313" key="10">
    <source>
        <dbReference type="EMBL" id="SGY61855.1"/>
    </source>
</evidence>
<evidence type="ECO:0000256" key="5">
    <source>
        <dbReference type="ARBA" id="ARBA00022771"/>
    </source>
</evidence>
<feature type="compositionally biased region" description="Basic and acidic residues" evidence="8">
    <location>
        <begin position="1"/>
        <end position="11"/>
    </location>
</feature>
<keyword evidence="2" id="KW-0808">Transferase</keyword>
<accession>A0A2X0P9M0</accession>
<keyword evidence="6" id="KW-0833">Ubl conjugation pathway</keyword>
<evidence type="ECO:0000256" key="4">
    <source>
        <dbReference type="ARBA" id="ARBA00022737"/>
    </source>
</evidence>
<keyword evidence="3" id="KW-0479">Metal-binding</keyword>
<dbReference type="InterPro" id="IPR047544">
    <property type="entry name" value="RING-HC_RBR_RNF216"/>
</dbReference>
<evidence type="ECO:0000256" key="3">
    <source>
        <dbReference type="ARBA" id="ARBA00022723"/>
    </source>
</evidence>
<keyword evidence="5" id="KW-0863">Zinc-finger</keyword>
<reference evidence="10 11" key="1">
    <citation type="submission" date="2016-11" db="EMBL/GenBank/DDBJ databases">
        <authorList>
            <person name="Jaros S."/>
            <person name="Januszkiewicz K."/>
            <person name="Wedrychowicz H."/>
        </authorList>
    </citation>
    <scope>NUCLEOTIDE SEQUENCE [LARGE SCALE GENOMIC DNA]</scope>
</reference>